<organism evidence="2 3">
    <name type="scientific">Corchorus olitorius</name>
    <dbReference type="NCBI Taxonomy" id="93759"/>
    <lineage>
        <taxon>Eukaryota</taxon>
        <taxon>Viridiplantae</taxon>
        <taxon>Streptophyta</taxon>
        <taxon>Embryophyta</taxon>
        <taxon>Tracheophyta</taxon>
        <taxon>Spermatophyta</taxon>
        <taxon>Magnoliopsida</taxon>
        <taxon>eudicotyledons</taxon>
        <taxon>Gunneridae</taxon>
        <taxon>Pentapetalae</taxon>
        <taxon>rosids</taxon>
        <taxon>malvids</taxon>
        <taxon>Malvales</taxon>
        <taxon>Malvaceae</taxon>
        <taxon>Grewioideae</taxon>
        <taxon>Apeibeae</taxon>
        <taxon>Corchorus</taxon>
    </lineage>
</organism>
<gene>
    <name evidence="2" type="ORF">COLO4_17782</name>
</gene>
<reference evidence="3" key="1">
    <citation type="submission" date="2013-09" db="EMBL/GenBank/DDBJ databases">
        <title>Corchorus olitorius genome sequencing.</title>
        <authorList>
            <person name="Alam M."/>
            <person name="Haque M.S."/>
            <person name="Islam M.S."/>
            <person name="Emdad E.M."/>
            <person name="Islam M.M."/>
            <person name="Ahmed B."/>
            <person name="Halim A."/>
            <person name="Hossen Q.M.M."/>
            <person name="Hossain M.Z."/>
            <person name="Ahmed R."/>
            <person name="Khan M.M."/>
            <person name="Islam R."/>
            <person name="Rashid M.M."/>
            <person name="Khan S.A."/>
            <person name="Rahman M.S."/>
            <person name="Alam M."/>
            <person name="Yahiya A.S."/>
            <person name="Khan M.S."/>
            <person name="Azam M.S."/>
            <person name="Haque T."/>
            <person name="Lashkar M.Z.H."/>
            <person name="Akhand A.I."/>
            <person name="Morshed G."/>
            <person name="Roy S."/>
            <person name="Uddin K.S."/>
            <person name="Rabeya T."/>
            <person name="Hossain A.S."/>
            <person name="Chowdhury A."/>
            <person name="Snigdha A.R."/>
            <person name="Mortoza M.S."/>
            <person name="Matin S.A."/>
            <person name="Hoque S.M.E."/>
            <person name="Islam M.K."/>
            <person name="Roy D.K."/>
            <person name="Haider R."/>
            <person name="Moosa M.M."/>
            <person name="Elias S.M."/>
            <person name="Hasan A.M."/>
            <person name="Jahan S."/>
            <person name="Shafiuddin M."/>
            <person name="Mahmood N."/>
            <person name="Shommy N.S."/>
        </authorList>
    </citation>
    <scope>NUCLEOTIDE SEQUENCE [LARGE SCALE GENOMIC DNA]</scope>
    <source>
        <strain evidence="3">cv. O-4</strain>
    </source>
</reference>
<dbReference type="EMBL" id="AWUE01016384">
    <property type="protein sequence ID" value="OMO92176.1"/>
    <property type="molecule type" value="Genomic_DNA"/>
</dbReference>
<sequence>MHDWTIFFDLEYGGNWGQLARFKTNKAEFRCFGPTPISSNPKRNGPGNTFAQPALY</sequence>
<dbReference type="Proteomes" id="UP000187203">
    <property type="component" value="Unassembled WGS sequence"/>
</dbReference>
<proteinExistence type="predicted"/>
<protein>
    <submittedName>
        <fullName evidence="2">Uncharacterized protein</fullName>
    </submittedName>
</protein>
<evidence type="ECO:0000256" key="1">
    <source>
        <dbReference type="SAM" id="MobiDB-lite"/>
    </source>
</evidence>
<comment type="caution">
    <text evidence="2">The sequence shown here is derived from an EMBL/GenBank/DDBJ whole genome shotgun (WGS) entry which is preliminary data.</text>
</comment>
<feature type="region of interest" description="Disordered" evidence="1">
    <location>
        <begin position="34"/>
        <end position="56"/>
    </location>
</feature>
<evidence type="ECO:0000313" key="2">
    <source>
        <dbReference type="EMBL" id="OMO92176.1"/>
    </source>
</evidence>
<keyword evidence="3" id="KW-1185">Reference proteome</keyword>
<accession>A0A1R3JBH0</accession>
<evidence type="ECO:0000313" key="3">
    <source>
        <dbReference type="Proteomes" id="UP000187203"/>
    </source>
</evidence>
<dbReference type="AlphaFoldDB" id="A0A1R3JBH0"/>
<feature type="compositionally biased region" description="Polar residues" evidence="1">
    <location>
        <begin position="36"/>
        <end position="56"/>
    </location>
</feature>
<name>A0A1R3JBH0_9ROSI</name>